<organism evidence="1 2">
    <name type="scientific">Chaetoceros tenuissimus</name>
    <dbReference type="NCBI Taxonomy" id="426638"/>
    <lineage>
        <taxon>Eukaryota</taxon>
        <taxon>Sar</taxon>
        <taxon>Stramenopiles</taxon>
        <taxon>Ochrophyta</taxon>
        <taxon>Bacillariophyta</taxon>
        <taxon>Coscinodiscophyceae</taxon>
        <taxon>Chaetocerotophycidae</taxon>
        <taxon>Chaetocerotales</taxon>
        <taxon>Chaetocerotaceae</taxon>
        <taxon>Chaetoceros</taxon>
    </lineage>
</organism>
<evidence type="ECO:0000313" key="2">
    <source>
        <dbReference type="Proteomes" id="UP001054902"/>
    </source>
</evidence>
<dbReference type="EMBL" id="BLLK01000057">
    <property type="protein sequence ID" value="GFH56964.1"/>
    <property type="molecule type" value="Genomic_DNA"/>
</dbReference>
<accession>A0AAD3D3C0</accession>
<evidence type="ECO:0000313" key="1">
    <source>
        <dbReference type="EMBL" id="GFH56964.1"/>
    </source>
</evidence>
<keyword evidence="2" id="KW-1185">Reference proteome</keyword>
<sequence>MKRQKPGTIVSSAILGSSCPLFEPKFHEMEWLPTTASSLQEDQIQEQTSFGAGGAAKPDTPSGVCGQAHPFAPSYSNIPCCTDVGNFAVKILKTSSDFVSVYRSGMIKDTITGAAAVTATRERTSSTDKGKSSCLDDHNEQRCIEVTPLLDNADHSEVWDESNDLNLWQNFLNQQKSLLPNNLSELNSVFD</sequence>
<proteinExistence type="predicted"/>
<name>A0AAD3D3C0_9STRA</name>
<dbReference type="PROSITE" id="PS51257">
    <property type="entry name" value="PROKAR_LIPOPROTEIN"/>
    <property type="match status" value="1"/>
</dbReference>
<dbReference type="Proteomes" id="UP001054902">
    <property type="component" value="Unassembled WGS sequence"/>
</dbReference>
<dbReference type="AlphaFoldDB" id="A0AAD3D3C0"/>
<gene>
    <name evidence="1" type="ORF">CTEN210_13440</name>
</gene>
<protein>
    <submittedName>
        <fullName evidence="1">Uncharacterized protein</fullName>
    </submittedName>
</protein>
<reference evidence="1 2" key="1">
    <citation type="journal article" date="2021" name="Sci. Rep.">
        <title>The genome of the diatom Chaetoceros tenuissimus carries an ancient integrated fragment of an extant virus.</title>
        <authorList>
            <person name="Hongo Y."/>
            <person name="Kimura K."/>
            <person name="Takaki Y."/>
            <person name="Yoshida Y."/>
            <person name="Baba S."/>
            <person name="Kobayashi G."/>
            <person name="Nagasaki K."/>
            <person name="Hano T."/>
            <person name="Tomaru Y."/>
        </authorList>
    </citation>
    <scope>NUCLEOTIDE SEQUENCE [LARGE SCALE GENOMIC DNA]</scope>
    <source>
        <strain evidence="1 2">NIES-3715</strain>
    </source>
</reference>
<comment type="caution">
    <text evidence="1">The sequence shown here is derived from an EMBL/GenBank/DDBJ whole genome shotgun (WGS) entry which is preliminary data.</text>
</comment>